<reference evidence="7" key="1">
    <citation type="submission" date="2020-01" db="EMBL/GenBank/DDBJ databases">
        <title>Genome sequence of Kobresia littledalei, the first chromosome-level genome in the family Cyperaceae.</title>
        <authorList>
            <person name="Qu G."/>
        </authorList>
    </citation>
    <scope>NUCLEOTIDE SEQUENCE</scope>
    <source>
        <strain evidence="7">C.B.Clarke</strain>
        <tissue evidence="7">Leaf</tissue>
    </source>
</reference>
<evidence type="ECO:0000256" key="1">
    <source>
        <dbReference type="ARBA" id="ARBA00008894"/>
    </source>
</evidence>
<name>A0A833VAS5_9POAL</name>
<keyword evidence="2" id="KW-0433">Leucine-rich repeat</keyword>
<proteinExistence type="inferred from homology"/>
<dbReference type="Pfam" id="PF18052">
    <property type="entry name" value="Rx_N"/>
    <property type="match status" value="1"/>
</dbReference>
<protein>
    <submittedName>
        <fullName evidence="7">Disease resistance protein RGA2-like isoform X1</fullName>
    </submittedName>
</protein>
<keyword evidence="5" id="KW-0611">Plant defense</keyword>
<dbReference type="GO" id="GO:0000166">
    <property type="term" value="F:nucleotide binding"/>
    <property type="evidence" value="ECO:0007669"/>
    <property type="project" value="UniProtKB-KW"/>
</dbReference>
<dbReference type="Proteomes" id="UP000623129">
    <property type="component" value="Unassembled WGS sequence"/>
</dbReference>
<dbReference type="EMBL" id="SWLB01000012">
    <property type="protein sequence ID" value="KAF3331331.1"/>
    <property type="molecule type" value="Genomic_DNA"/>
</dbReference>
<feature type="domain" description="Disease resistance N-terminal" evidence="6">
    <location>
        <begin position="14"/>
        <end position="80"/>
    </location>
</feature>
<evidence type="ECO:0000256" key="4">
    <source>
        <dbReference type="ARBA" id="ARBA00022741"/>
    </source>
</evidence>
<evidence type="ECO:0000259" key="6">
    <source>
        <dbReference type="Pfam" id="PF18052"/>
    </source>
</evidence>
<accession>A0A833VAS5</accession>
<dbReference type="InterPro" id="IPR041118">
    <property type="entry name" value="Rx_N"/>
</dbReference>
<dbReference type="Gene3D" id="1.20.5.4130">
    <property type="match status" value="1"/>
</dbReference>
<sequence length="91" mass="10636">MACFGEKQLLPGGEMHGEVARLHRNLADIKDFFTKIENEGSGIDQNESFQTWLWQFRDAVEEAEDVLDELEYNEIEKKVRADDDDDDKMRL</sequence>
<comment type="similarity">
    <text evidence="1">Belongs to the disease resistance NB-LRR family.</text>
</comment>
<evidence type="ECO:0000256" key="2">
    <source>
        <dbReference type="ARBA" id="ARBA00022614"/>
    </source>
</evidence>
<keyword evidence="3" id="KW-0677">Repeat</keyword>
<organism evidence="7 8">
    <name type="scientific">Carex littledalei</name>
    <dbReference type="NCBI Taxonomy" id="544730"/>
    <lineage>
        <taxon>Eukaryota</taxon>
        <taxon>Viridiplantae</taxon>
        <taxon>Streptophyta</taxon>
        <taxon>Embryophyta</taxon>
        <taxon>Tracheophyta</taxon>
        <taxon>Spermatophyta</taxon>
        <taxon>Magnoliopsida</taxon>
        <taxon>Liliopsida</taxon>
        <taxon>Poales</taxon>
        <taxon>Cyperaceae</taxon>
        <taxon>Cyperoideae</taxon>
        <taxon>Cariceae</taxon>
        <taxon>Carex</taxon>
        <taxon>Carex subgen. Euthyceras</taxon>
    </lineage>
</organism>
<keyword evidence="8" id="KW-1185">Reference proteome</keyword>
<dbReference type="AlphaFoldDB" id="A0A833VAS5"/>
<dbReference type="GO" id="GO:0006952">
    <property type="term" value="P:defense response"/>
    <property type="evidence" value="ECO:0007669"/>
    <property type="project" value="UniProtKB-KW"/>
</dbReference>
<evidence type="ECO:0000313" key="8">
    <source>
        <dbReference type="Proteomes" id="UP000623129"/>
    </source>
</evidence>
<gene>
    <name evidence="7" type="ORF">FCM35_KLT02737</name>
</gene>
<evidence type="ECO:0000313" key="7">
    <source>
        <dbReference type="EMBL" id="KAF3331331.1"/>
    </source>
</evidence>
<keyword evidence="4" id="KW-0547">Nucleotide-binding</keyword>
<evidence type="ECO:0000256" key="3">
    <source>
        <dbReference type="ARBA" id="ARBA00022737"/>
    </source>
</evidence>
<evidence type="ECO:0000256" key="5">
    <source>
        <dbReference type="ARBA" id="ARBA00022821"/>
    </source>
</evidence>
<comment type="caution">
    <text evidence="7">The sequence shown here is derived from an EMBL/GenBank/DDBJ whole genome shotgun (WGS) entry which is preliminary data.</text>
</comment>